<dbReference type="GO" id="GO:0036376">
    <property type="term" value="P:sodium ion export across plasma membrane"/>
    <property type="evidence" value="ECO:0007669"/>
    <property type="project" value="InterPro"/>
</dbReference>
<evidence type="ECO:0000256" key="4">
    <source>
        <dbReference type="ARBA" id="ARBA00022989"/>
    </source>
</evidence>
<reference evidence="7" key="1">
    <citation type="submission" date="2017-04" db="EMBL/GenBank/DDBJ databases">
        <title>Comparative genomics and description of representatives of a novel lineage of planctomycetes thriving in anoxic sediments.</title>
        <authorList>
            <person name="Spring S."/>
            <person name="Bunk B."/>
            <person name="Sproer C."/>
        </authorList>
    </citation>
    <scope>NUCLEOTIDE SEQUENCE [LARGE SCALE GENOMIC DNA]</scope>
    <source>
        <strain evidence="7">ST-PulAB-D4</strain>
    </source>
</reference>
<dbReference type="NCBIfam" id="TIGR01195">
    <property type="entry name" value="oadG_fam"/>
    <property type="match status" value="1"/>
</dbReference>
<dbReference type="EMBL" id="CP021023">
    <property type="protein sequence ID" value="ARN56847.1"/>
    <property type="molecule type" value="Genomic_DNA"/>
</dbReference>
<dbReference type="GO" id="GO:0015081">
    <property type="term" value="F:sodium ion transmembrane transporter activity"/>
    <property type="evidence" value="ECO:0007669"/>
    <property type="project" value="InterPro"/>
</dbReference>
<accession>A0A1W6LM53</accession>
<keyword evidence="7" id="KW-1185">Reference proteome</keyword>
<keyword evidence="3" id="KW-0812">Transmembrane</keyword>
<dbReference type="AlphaFoldDB" id="A0A1W6LM53"/>
<dbReference type="OrthoDB" id="5772594at2"/>
<sequence length="60" mass="6403">MLVGMGMVFIFLVLMILVMNLSAGVISRFFPEKAAEESSAGSVNEKSKLAAVIAIAKSRQ</sequence>
<evidence type="ECO:0000256" key="3">
    <source>
        <dbReference type="ARBA" id="ARBA00022692"/>
    </source>
</evidence>
<dbReference type="GO" id="GO:0005886">
    <property type="term" value="C:plasma membrane"/>
    <property type="evidence" value="ECO:0007669"/>
    <property type="project" value="UniProtKB-SubCell"/>
</dbReference>
<name>A0A1W6LM53_9BACT</name>
<keyword evidence="5" id="KW-0472">Membrane</keyword>
<evidence type="ECO:0000313" key="6">
    <source>
        <dbReference type="EMBL" id="ARN56847.1"/>
    </source>
</evidence>
<gene>
    <name evidence="6" type="ORF">STSP1_01239</name>
</gene>
<evidence type="ECO:0000256" key="1">
    <source>
        <dbReference type="ARBA" id="ARBA00004236"/>
    </source>
</evidence>
<dbReference type="STRING" id="1941349.STSP1_01239"/>
<protein>
    <submittedName>
        <fullName evidence="6">Oxaloacetate decarboxylase subunit gamma</fullName>
    </submittedName>
</protein>
<evidence type="ECO:0000313" key="7">
    <source>
        <dbReference type="Proteomes" id="UP000193334"/>
    </source>
</evidence>
<proteinExistence type="predicted"/>
<keyword evidence="4" id="KW-1133">Transmembrane helix</keyword>
<dbReference type="Pfam" id="PF04277">
    <property type="entry name" value="OAD_gamma"/>
    <property type="match status" value="1"/>
</dbReference>
<dbReference type="KEGG" id="pbp:STSP1_01239"/>
<evidence type="ECO:0000256" key="2">
    <source>
        <dbReference type="ARBA" id="ARBA00022475"/>
    </source>
</evidence>
<dbReference type="Proteomes" id="UP000193334">
    <property type="component" value="Chromosome"/>
</dbReference>
<organism evidence="6 7">
    <name type="scientific">Sedimentisphaera salicampi</name>
    <dbReference type="NCBI Taxonomy" id="1941349"/>
    <lineage>
        <taxon>Bacteria</taxon>
        <taxon>Pseudomonadati</taxon>
        <taxon>Planctomycetota</taxon>
        <taxon>Phycisphaerae</taxon>
        <taxon>Sedimentisphaerales</taxon>
        <taxon>Sedimentisphaeraceae</taxon>
        <taxon>Sedimentisphaera</taxon>
    </lineage>
</organism>
<evidence type="ECO:0000256" key="5">
    <source>
        <dbReference type="ARBA" id="ARBA00023136"/>
    </source>
</evidence>
<comment type="subcellular location">
    <subcellularLocation>
        <location evidence="1">Cell membrane</location>
    </subcellularLocation>
</comment>
<dbReference type="InterPro" id="IPR005899">
    <property type="entry name" value="Na_pump_deCOase"/>
</dbReference>
<keyword evidence="2" id="KW-1003">Cell membrane</keyword>